<feature type="domain" description="DinB-like" evidence="1">
    <location>
        <begin position="24"/>
        <end position="175"/>
    </location>
</feature>
<name>A0ABW6A0F5_9BACT</name>
<protein>
    <submittedName>
        <fullName evidence="2">DinB family protein</fullName>
    </submittedName>
</protein>
<dbReference type="SUPFAM" id="SSF109854">
    <property type="entry name" value="DinB/YfiT-like putative metalloenzymes"/>
    <property type="match status" value="1"/>
</dbReference>
<sequence>MKISSNLLLDDITHQLEQYIAEAEALKALPLTHLNWRATETAWSVLECLEHLSLYADFYVPEIKKSIANTTHRQPAAVFTAGWLGNYFAKSMLPKEKLNKMKTFKDKNPLGSQLGYHTIDRFIALHRQLLQLVQAAQKVDINKTKTGISITKLLRLKLGDTFRFVVNHVYRHMVQAKKALAAQKA</sequence>
<dbReference type="InterPro" id="IPR034660">
    <property type="entry name" value="DinB/YfiT-like"/>
</dbReference>
<dbReference type="RefSeq" id="WP_386094290.1">
    <property type="nucleotide sequence ID" value="NZ_JBHUOZ010000001.1"/>
</dbReference>
<dbReference type="Gene3D" id="1.20.120.450">
    <property type="entry name" value="dinb family like domain"/>
    <property type="match status" value="1"/>
</dbReference>
<dbReference type="InterPro" id="IPR024775">
    <property type="entry name" value="DinB-like"/>
</dbReference>
<gene>
    <name evidence="2" type="ORF">ACFS6H_01390</name>
</gene>
<reference evidence="3" key="1">
    <citation type="journal article" date="2019" name="Int. J. Syst. Evol. Microbiol.">
        <title>The Global Catalogue of Microorganisms (GCM) 10K type strain sequencing project: providing services to taxonomists for standard genome sequencing and annotation.</title>
        <authorList>
            <consortium name="The Broad Institute Genomics Platform"/>
            <consortium name="The Broad Institute Genome Sequencing Center for Infectious Disease"/>
            <person name="Wu L."/>
            <person name="Ma J."/>
        </authorList>
    </citation>
    <scope>NUCLEOTIDE SEQUENCE [LARGE SCALE GENOMIC DNA]</scope>
    <source>
        <strain evidence="3">KCTC 23299</strain>
    </source>
</reference>
<dbReference type="Pfam" id="PF12867">
    <property type="entry name" value="DinB_2"/>
    <property type="match status" value="1"/>
</dbReference>
<accession>A0ABW6A0F5</accession>
<proteinExistence type="predicted"/>
<evidence type="ECO:0000313" key="3">
    <source>
        <dbReference type="Proteomes" id="UP001597511"/>
    </source>
</evidence>
<evidence type="ECO:0000313" key="2">
    <source>
        <dbReference type="EMBL" id="MFD2918341.1"/>
    </source>
</evidence>
<dbReference type="EMBL" id="JBHUOZ010000001">
    <property type="protein sequence ID" value="MFD2918341.1"/>
    <property type="molecule type" value="Genomic_DNA"/>
</dbReference>
<keyword evidence="3" id="KW-1185">Reference proteome</keyword>
<evidence type="ECO:0000259" key="1">
    <source>
        <dbReference type="Pfam" id="PF12867"/>
    </source>
</evidence>
<dbReference type="Proteomes" id="UP001597511">
    <property type="component" value="Unassembled WGS sequence"/>
</dbReference>
<organism evidence="2 3">
    <name type="scientific">Terrimonas rubra</name>
    <dbReference type="NCBI Taxonomy" id="1035890"/>
    <lineage>
        <taxon>Bacteria</taxon>
        <taxon>Pseudomonadati</taxon>
        <taxon>Bacteroidota</taxon>
        <taxon>Chitinophagia</taxon>
        <taxon>Chitinophagales</taxon>
        <taxon>Chitinophagaceae</taxon>
        <taxon>Terrimonas</taxon>
    </lineage>
</organism>
<comment type="caution">
    <text evidence="2">The sequence shown here is derived from an EMBL/GenBank/DDBJ whole genome shotgun (WGS) entry which is preliminary data.</text>
</comment>